<feature type="binding site" evidence="13">
    <location>
        <begin position="256"/>
        <end position="258"/>
    </location>
    <ligand>
        <name>substrate</name>
    </ligand>
</feature>
<dbReference type="SUPFAM" id="SSF54675">
    <property type="entry name" value="Nicotinate/Quinolinate PRTase N-terminal domain-like"/>
    <property type="match status" value="1"/>
</dbReference>
<dbReference type="InterPro" id="IPR022412">
    <property type="entry name" value="Quinolinate_PRibosylTrfase_N"/>
</dbReference>
<evidence type="ECO:0000256" key="6">
    <source>
        <dbReference type="ARBA" id="ARBA00022642"/>
    </source>
</evidence>
<evidence type="ECO:0000259" key="15">
    <source>
        <dbReference type="Pfam" id="PF02749"/>
    </source>
</evidence>
<dbReference type="InterPro" id="IPR013785">
    <property type="entry name" value="Aldolase_TIM"/>
</dbReference>
<protein>
    <recommendedName>
        <fullName evidence="11">Probable nicotinate-nucleotide pyrophosphorylase [carboxylating]</fullName>
        <ecNumber evidence="5">2.4.2.19</ecNumber>
    </recommendedName>
    <alternativeName>
        <fullName evidence="9">Quinolinate phosphoribosyltransferase [decarboxylating]</fullName>
    </alternativeName>
</protein>
<dbReference type="InterPro" id="IPR027277">
    <property type="entry name" value="NadC/ModD"/>
</dbReference>
<dbReference type="AlphaFoldDB" id="A0AAU7NW55"/>
<evidence type="ECO:0000256" key="2">
    <source>
        <dbReference type="ARBA" id="ARBA00004893"/>
    </source>
</evidence>
<evidence type="ECO:0000259" key="14">
    <source>
        <dbReference type="Pfam" id="PF01729"/>
    </source>
</evidence>
<feature type="binding site" evidence="13">
    <location>
        <position position="153"/>
    </location>
    <ligand>
        <name>substrate</name>
    </ligand>
</feature>
<dbReference type="FunFam" id="3.20.20.70:FF:000030">
    <property type="entry name" value="Nicotinate-nucleotide pyrophosphorylase, carboxylating"/>
    <property type="match status" value="1"/>
</dbReference>
<evidence type="ECO:0000313" key="17">
    <source>
        <dbReference type="Proteomes" id="UP001225378"/>
    </source>
</evidence>
<dbReference type="EC" id="2.4.2.19" evidence="5"/>
<dbReference type="GO" id="GO:0004514">
    <property type="term" value="F:nicotinate-nucleotide diphosphorylase (carboxylating) activity"/>
    <property type="evidence" value="ECO:0007669"/>
    <property type="project" value="UniProtKB-EC"/>
</dbReference>
<feature type="binding site" evidence="13">
    <location>
        <begin position="235"/>
        <end position="237"/>
    </location>
    <ligand>
        <name>substrate</name>
    </ligand>
</feature>
<dbReference type="GO" id="GO:0009435">
    <property type="term" value="P:NAD+ biosynthetic process"/>
    <property type="evidence" value="ECO:0007669"/>
    <property type="project" value="InterPro"/>
</dbReference>
<keyword evidence="8 12" id="KW-0808">Transferase</keyword>
<dbReference type="InterPro" id="IPR036068">
    <property type="entry name" value="Nicotinate_pribotase-like_C"/>
</dbReference>
<comment type="similarity">
    <text evidence="3 12">Belongs to the NadC/ModD family.</text>
</comment>
<evidence type="ECO:0000256" key="4">
    <source>
        <dbReference type="ARBA" id="ARBA00011218"/>
    </source>
</evidence>
<proteinExistence type="inferred from homology"/>
<dbReference type="GO" id="GO:0005737">
    <property type="term" value="C:cytoplasm"/>
    <property type="evidence" value="ECO:0007669"/>
    <property type="project" value="TreeGrafter"/>
</dbReference>
<evidence type="ECO:0000256" key="13">
    <source>
        <dbReference type="PIRSR" id="PIRSR006250-1"/>
    </source>
</evidence>
<keyword evidence="6" id="KW-0662">Pyridine nucleotide biosynthesis</keyword>
<organism evidence="16 17">
    <name type="scientific">Methylomarinum roseum</name>
    <dbReference type="NCBI Taxonomy" id="3067653"/>
    <lineage>
        <taxon>Bacteria</taxon>
        <taxon>Pseudomonadati</taxon>
        <taxon>Pseudomonadota</taxon>
        <taxon>Gammaproteobacteria</taxon>
        <taxon>Methylococcales</taxon>
        <taxon>Methylococcaceae</taxon>
        <taxon>Methylomarinum</taxon>
    </lineage>
</organism>
<dbReference type="Pfam" id="PF01729">
    <property type="entry name" value="QRPTase_C"/>
    <property type="match status" value="1"/>
</dbReference>
<dbReference type="EMBL" id="CP157743">
    <property type="protein sequence ID" value="XBS21152.1"/>
    <property type="molecule type" value="Genomic_DNA"/>
</dbReference>
<dbReference type="CDD" id="cd01572">
    <property type="entry name" value="QPRTase"/>
    <property type="match status" value="1"/>
</dbReference>
<feature type="binding site" evidence="13">
    <location>
        <position position="163"/>
    </location>
    <ligand>
        <name>substrate</name>
    </ligand>
</feature>
<dbReference type="NCBIfam" id="TIGR00078">
    <property type="entry name" value="nadC"/>
    <property type="match status" value="1"/>
</dbReference>
<evidence type="ECO:0000256" key="3">
    <source>
        <dbReference type="ARBA" id="ARBA00009400"/>
    </source>
</evidence>
<gene>
    <name evidence="16" type="primary">nadC</name>
    <name evidence="16" type="ORF">Q9L42_003255</name>
</gene>
<dbReference type="PIRSF" id="PIRSF006250">
    <property type="entry name" value="NadC_ModD"/>
    <property type="match status" value="1"/>
</dbReference>
<reference evidence="16 17" key="1">
    <citation type="journal article" date="2024" name="Microbiology">
        <title>Methylomarinum rosea sp. nov., a novel halophilic methanotrophic bacterium from the hypersaline Lake Elton.</title>
        <authorList>
            <person name="Suleimanov R.Z."/>
            <person name="Oshkin I.Y."/>
            <person name="Danilova O.V."/>
            <person name="Suzina N.E."/>
            <person name="Dedysh S.N."/>
        </authorList>
    </citation>
    <scope>NUCLEOTIDE SEQUENCE [LARGE SCALE GENOMIC DNA]</scope>
    <source>
        <strain evidence="16 17">Ch1-1</strain>
    </source>
</reference>
<evidence type="ECO:0000256" key="11">
    <source>
        <dbReference type="ARBA" id="ARBA00069173"/>
    </source>
</evidence>
<keyword evidence="7 12" id="KW-0328">Glycosyltransferase</keyword>
<accession>A0AAU7NW55</accession>
<name>A0AAU7NW55_9GAMM</name>
<dbReference type="GO" id="GO:0034213">
    <property type="term" value="P:quinolinate catabolic process"/>
    <property type="evidence" value="ECO:0007669"/>
    <property type="project" value="TreeGrafter"/>
</dbReference>
<evidence type="ECO:0000256" key="8">
    <source>
        <dbReference type="ARBA" id="ARBA00022679"/>
    </source>
</evidence>
<dbReference type="Proteomes" id="UP001225378">
    <property type="component" value="Chromosome"/>
</dbReference>
<feature type="binding site" evidence="13">
    <location>
        <position position="212"/>
    </location>
    <ligand>
        <name>substrate</name>
    </ligand>
</feature>
<evidence type="ECO:0000256" key="10">
    <source>
        <dbReference type="ARBA" id="ARBA00047445"/>
    </source>
</evidence>
<dbReference type="Gene3D" id="3.20.20.70">
    <property type="entry name" value="Aldolase class I"/>
    <property type="match status" value="1"/>
</dbReference>
<keyword evidence="17" id="KW-1185">Reference proteome</keyword>
<dbReference type="InterPro" id="IPR004393">
    <property type="entry name" value="NadC"/>
</dbReference>
<dbReference type="PANTHER" id="PTHR32179:SF3">
    <property type="entry name" value="NICOTINATE-NUCLEOTIDE PYROPHOSPHORYLASE [CARBOXYLATING]"/>
    <property type="match status" value="1"/>
</dbReference>
<evidence type="ECO:0000256" key="1">
    <source>
        <dbReference type="ARBA" id="ARBA00003237"/>
    </source>
</evidence>
<feature type="binding site" evidence="13">
    <location>
        <position position="191"/>
    </location>
    <ligand>
        <name>substrate</name>
    </ligand>
</feature>
<evidence type="ECO:0000256" key="9">
    <source>
        <dbReference type="ARBA" id="ARBA00033102"/>
    </source>
</evidence>
<sequence length="279" mass="30237">MLSQPTTEEINAYLAEDIGSGDVTAGIIPETTLATATVLSREKTVLCGRAWFDAIFHRLDSAITIEWLADEGQVVDKDTELCRLQGPARALLSGERTALNLLQTLSATATVARTYADAVAGTGCKVLDTRKTLPGLRMAQKYAVRCGGCFNHRIGLYDAVLIKENHIIAAGSIAQAIKTARNRYDLMVEVEVENMAEFKQAIAEKPDRIMLDNFSLEDMRAAVALNAGAVELEASGNIDLDCIRKVAETGVNYISIGALTKNIIAIDLSMRIKLDMSDD</sequence>
<feature type="binding site" evidence="13">
    <location>
        <position position="96"/>
    </location>
    <ligand>
        <name>substrate</name>
    </ligand>
</feature>
<dbReference type="SUPFAM" id="SSF51690">
    <property type="entry name" value="Nicotinate/Quinolinate PRTase C-terminal domain-like"/>
    <property type="match status" value="1"/>
</dbReference>
<comment type="subunit">
    <text evidence="4">Hexamer formed by 3 homodimers.</text>
</comment>
<evidence type="ECO:0000256" key="5">
    <source>
        <dbReference type="ARBA" id="ARBA00011944"/>
    </source>
</evidence>
<evidence type="ECO:0000256" key="7">
    <source>
        <dbReference type="ARBA" id="ARBA00022676"/>
    </source>
</evidence>
<dbReference type="InterPro" id="IPR002638">
    <property type="entry name" value="Quinolinate_PRibosylTrfase_C"/>
</dbReference>
<dbReference type="FunFam" id="3.90.1170.20:FF:000001">
    <property type="entry name" value="Nicotinate-nucleotide diphosphorylase (Carboxylating)"/>
    <property type="match status" value="1"/>
</dbReference>
<dbReference type="RefSeq" id="WP_305909859.1">
    <property type="nucleotide sequence ID" value="NZ_CP157743.1"/>
</dbReference>
<dbReference type="KEGG" id="mech:Q9L42_003255"/>
<evidence type="ECO:0000256" key="12">
    <source>
        <dbReference type="PIRNR" id="PIRNR006250"/>
    </source>
</evidence>
<dbReference type="PANTHER" id="PTHR32179">
    <property type="entry name" value="NICOTINATE-NUCLEOTIDE PYROPHOSPHORYLASE [CARBOXYLATING]"/>
    <property type="match status" value="1"/>
</dbReference>
<comment type="pathway">
    <text evidence="2">Cofactor biosynthesis; NAD(+) biosynthesis; nicotinate D-ribonucleotide from quinolinate: step 1/1.</text>
</comment>
<comment type="function">
    <text evidence="1">Involved in the catabolism of quinolinic acid (QA).</text>
</comment>
<comment type="catalytic activity">
    <reaction evidence="10">
        <text>nicotinate beta-D-ribonucleotide + CO2 + diphosphate = quinolinate + 5-phospho-alpha-D-ribose 1-diphosphate + 2 H(+)</text>
        <dbReference type="Rhea" id="RHEA:12733"/>
        <dbReference type="ChEBI" id="CHEBI:15378"/>
        <dbReference type="ChEBI" id="CHEBI:16526"/>
        <dbReference type="ChEBI" id="CHEBI:29959"/>
        <dbReference type="ChEBI" id="CHEBI:33019"/>
        <dbReference type="ChEBI" id="CHEBI:57502"/>
        <dbReference type="ChEBI" id="CHEBI:58017"/>
        <dbReference type="EC" id="2.4.2.19"/>
    </reaction>
</comment>
<dbReference type="Pfam" id="PF02749">
    <property type="entry name" value="QRPTase_N"/>
    <property type="match status" value="1"/>
</dbReference>
<feature type="domain" description="Quinolinate phosphoribosyl transferase N-terminal" evidence="15">
    <location>
        <begin position="22"/>
        <end position="106"/>
    </location>
</feature>
<evidence type="ECO:0000313" key="16">
    <source>
        <dbReference type="EMBL" id="XBS21152.1"/>
    </source>
</evidence>
<feature type="domain" description="Quinolinate phosphoribosyl transferase C-terminal" evidence="14">
    <location>
        <begin position="109"/>
        <end position="271"/>
    </location>
</feature>
<feature type="binding site" evidence="13">
    <location>
        <begin position="129"/>
        <end position="131"/>
    </location>
    <ligand>
        <name>substrate</name>
    </ligand>
</feature>
<dbReference type="InterPro" id="IPR037128">
    <property type="entry name" value="Quinolinate_PRibosylTase_N_sf"/>
</dbReference>
<dbReference type="Gene3D" id="3.90.1170.20">
    <property type="entry name" value="Quinolinate phosphoribosyl transferase, N-terminal domain"/>
    <property type="match status" value="1"/>
</dbReference>